<feature type="region of interest" description="Disordered" evidence="1">
    <location>
        <begin position="201"/>
        <end position="262"/>
    </location>
</feature>
<feature type="transmembrane region" description="Helical" evidence="2">
    <location>
        <begin position="21"/>
        <end position="44"/>
    </location>
</feature>
<sequence length="262" mass="29640">MARMRISPETRQQLNQHDRRWPLKLGLRALAIPLAFIAMILFAVATSVSKLNYGGNDWTDGLPLAPVLLALFYDPLVLFLTLIHRHGRPIHPGWDVGVDLFIWGLAVPSIIFSVGDGWFWYWQPVLVEFDGLVPCDVYNYWSQDCSPLIYTLGRIEIAANVFLALILIIHKTLFVYACIATHKLRKAKKLSTVERRNIELQYNRSPEEHRESQPPAYTPSAAASTRSPVSAVNEQDNPFKDEEATADSNPYHDDHGSAVKYA</sequence>
<evidence type="ECO:0000256" key="2">
    <source>
        <dbReference type="SAM" id="Phobius"/>
    </source>
</evidence>
<reference evidence="3" key="1">
    <citation type="submission" date="2021-03" db="EMBL/GenBank/DDBJ databases">
        <authorList>
            <person name="Tagirdzhanova G."/>
        </authorList>
    </citation>
    <scope>NUCLEOTIDE SEQUENCE</scope>
</reference>
<organism evidence="3 4">
    <name type="scientific">Imshaugia aleurites</name>
    <dbReference type="NCBI Taxonomy" id="172621"/>
    <lineage>
        <taxon>Eukaryota</taxon>
        <taxon>Fungi</taxon>
        <taxon>Dikarya</taxon>
        <taxon>Ascomycota</taxon>
        <taxon>Pezizomycotina</taxon>
        <taxon>Lecanoromycetes</taxon>
        <taxon>OSLEUM clade</taxon>
        <taxon>Lecanoromycetidae</taxon>
        <taxon>Lecanorales</taxon>
        <taxon>Lecanorineae</taxon>
        <taxon>Parmeliaceae</taxon>
        <taxon>Imshaugia</taxon>
    </lineage>
</organism>
<dbReference type="OrthoDB" id="5279542at2759"/>
<feature type="compositionally biased region" description="Low complexity" evidence="1">
    <location>
        <begin position="213"/>
        <end position="231"/>
    </location>
</feature>
<dbReference type="AlphaFoldDB" id="A0A8H3F9Q3"/>
<dbReference type="Proteomes" id="UP000664534">
    <property type="component" value="Unassembled WGS sequence"/>
</dbReference>
<keyword evidence="2" id="KW-0812">Transmembrane</keyword>
<evidence type="ECO:0000313" key="3">
    <source>
        <dbReference type="EMBL" id="CAF9916791.1"/>
    </source>
</evidence>
<feature type="transmembrane region" description="Helical" evidence="2">
    <location>
        <begin position="157"/>
        <end position="179"/>
    </location>
</feature>
<evidence type="ECO:0000313" key="4">
    <source>
        <dbReference type="Proteomes" id="UP000664534"/>
    </source>
</evidence>
<keyword evidence="4" id="KW-1185">Reference proteome</keyword>
<name>A0A8H3F9Q3_9LECA</name>
<protein>
    <submittedName>
        <fullName evidence="3">Uncharacterized protein</fullName>
    </submittedName>
</protein>
<gene>
    <name evidence="3" type="ORF">IMSHALPRED_003295</name>
</gene>
<proteinExistence type="predicted"/>
<feature type="transmembrane region" description="Helical" evidence="2">
    <location>
        <begin position="96"/>
        <end position="121"/>
    </location>
</feature>
<feature type="transmembrane region" description="Helical" evidence="2">
    <location>
        <begin position="64"/>
        <end position="84"/>
    </location>
</feature>
<dbReference type="EMBL" id="CAJPDT010000017">
    <property type="protein sequence ID" value="CAF9916791.1"/>
    <property type="molecule type" value="Genomic_DNA"/>
</dbReference>
<keyword evidence="2" id="KW-1133">Transmembrane helix</keyword>
<keyword evidence="2" id="KW-0472">Membrane</keyword>
<feature type="compositionally biased region" description="Basic and acidic residues" evidence="1">
    <location>
        <begin position="250"/>
        <end position="262"/>
    </location>
</feature>
<accession>A0A8H3F9Q3</accession>
<comment type="caution">
    <text evidence="3">The sequence shown here is derived from an EMBL/GenBank/DDBJ whole genome shotgun (WGS) entry which is preliminary data.</text>
</comment>
<evidence type="ECO:0000256" key="1">
    <source>
        <dbReference type="SAM" id="MobiDB-lite"/>
    </source>
</evidence>